<dbReference type="Proteomes" id="UP000249061">
    <property type="component" value="Unassembled WGS sequence"/>
</dbReference>
<evidence type="ECO:0000313" key="3">
    <source>
        <dbReference type="Proteomes" id="UP000249061"/>
    </source>
</evidence>
<protein>
    <submittedName>
        <fullName evidence="2">Flagellar hook-length control protein FliK</fullName>
    </submittedName>
</protein>
<name>A0A2W5TZF2_9BACT</name>
<accession>A0A2W5TZF2</accession>
<keyword evidence="2" id="KW-0966">Cell projection</keyword>
<dbReference type="Gene3D" id="1.25.40.10">
    <property type="entry name" value="Tetratricopeptide repeat domain"/>
    <property type="match status" value="10"/>
</dbReference>
<dbReference type="InterPro" id="IPR011990">
    <property type="entry name" value="TPR-like_helical_dom_sf"/>
</dbReference>
<evidence type="ECO:0000313" key="2">
    <source>
        <dbReference type="EMBL" id="PZR18603.1"/>
    </source>
</evidence>
<dbReference type="PANTHER" id="PTHR12558:SF13">
    <property type="entry name" value="CELL DIVISION CYCLE PROTEIN 27 HOMOLOG"/>
    <property type="match status" value="1"/>
</dbReference>
<dbReference type="PANTHER" id="PTHR12558">
    <property type="entry name" value="CELL DIVISION CYCLE 16,23,27"/>
    <property type="match status" value="1"/>
</dbReference>
<keyword evidence="1" id="KW-0802">TPR repeat</keyword>
<dbReference type="Pfam" id="PF14559">
    <property type="entry name" value="TPR_19"/>
    <property type="match status" value="1"/>
</dbReference>
<dbReference type="PROSITE" id="PS50005">
    <property type="entry name" value="TPR"/>
    <property type="match status" value="1"/>
</dbReference>
<dbReference type="InterPro" id="IPR019734">
    <property type="entry name" value="TPR_rpt"/>
</dbReference>
<gene>
    <name evidence="2" type="ORF">DI536_01605</name>
</gene>
<proteinExistence type="predicted"/>
<dbReference type="SUPFAM" id="SSF48452">
    <property type="entry name" value="TPR-like"/>
    <property type="match status" value="9"/>
</dbReference>
<dbReference type="SMART" id="SM00028">
    <property type="entry name" value="TPR"/>
    <property type="match status" value="23"/>
</dbReference>
<dbReference type="EMBL" id="QFQP01000001">
    <property type="protein sequence ID" value="PZR18603.1"/>
    <property type="molecule type" value="Genomic_DNA"/>
</dbReference>
<feature type="repeat" description="TPR" evidence="1">
    <location>
        <begin position="2179"/>
        <end position="2212"/>
    </location>
</feature>
<keyword evidence="2" id="KW-0969">Cilium</keyword>
<sequence length="3170" mass="342973">MAEKESTASTTKVVGPELRLVDRRAFVGFPEQKLAPGVVITDFALSIPDVTFPMNLSGGASKYQKKKLDFGFLELFIDAEVLQREVRTVSAKLAELDDVRLHFRPGHLEVQARLRGPERTPVTFKVAFDGDGEKLAVYLYDVRLYSFSATPASRLGALVSEAVKGLGVLPDVERRGANGFTTRILPELVEQAAVSRGYKMPSLDQARLAEAVVNSKGVRLRFSSGGLPPPGAPDEELLLALEGARAFADAEELLAQNKLAQAREAYLRLGDATEAHPFAVERLLTLLVADLQAHELVLDIAASLQRRRDRSATALWAEAVVRERRGEFARASERYLALSSLARKNQEEAGAFFAAEAAARSSRDNSPQMAVKALHELLGLKPDHLPSLKALARASDQAKDRAGAIRAYRRLAALARDPADAADAHVQLARLCAQTEDDLASARLHCEAALRLAPDHPEALFQLGELCYRSGEWLRAIKALDRVREVAMGRHEVDRVGRANVLAGLVWENGLKQPENALLRFHEAASLLPGEPEPHYLSARVAESLGKLQEAVAGYQQAVELAGPAPRNEEIRKAAHSSHHALARLLKTKLGEPARAREHLESALSLDPQDQLALDELLPYFRASGKAAELADACEKAAAVVDEPTRRAALWAEAGELYRGRLNQPDRAERLLSQALEADPKNRLALEGMLALAESKRDGGQLTRCLQALAQLAEDPKERVRYYRRLIVAARDLAFDLDAAVSAAREVLRIEPDDLPVLGELTALERRRSDMAGLAWALEQRARVAENAGDKRLAAAALRELSQVLDQRLGRAGESLVALEKATRLFPDVNGLLELATLSLRLERPLNARRALEDTLALLPRHAPPEKLAEVRARLGRACEQLGDKDAARENYALAFPLRRLDDDLAARLEALYVEERATRELTDLWAARAQALLQAGRAQDAAPLFFKSAQLQLENGDTQGAILRLTAALDAAPTGAKAGEALEAMAKLEIERGAGNEAARLYGRRAMLATDPREAARWYFRAATLTRDTPREQPFIAQALEKDPGFIPARFRRAELIETTNPREALADFEAVLSAGPEARDETGLELDVAGLTHRAALAAQKAGHYDAARRLFSKYVALKPDDLDAHLELARLHRRAGALEPLIDLLGELWPRLTGTIRHETRREYAEGALSLGRTASALEALRAMLADEPHHEWAASRLLALLPNDDTHQSERLELISRLITNATGDARAELLTRRAELHRVSGDLISARGDLAEASRLSTNPVPLLRALAELSRQSNDEAAELAALKQVLQHASTDPVVVTAAAERLVTIARNRALADDTPRAIEAFEALVKLPLPAAERTEAWFGLAEVTRKAGDPKRAEEALLEASKQGPVARRVQALLERADLQDSRGFIEGAIESWSGALELAPRHPGATAGLIGALRRSSDWEGLAEVLADEAAHLPKQQSVPLYVELASLYLDKLDAAGPGEAALRRIVAIDEADVPARRRLAALVSARGDYASAIELLEEASAHLPEAEAAAVLREAAALADTLEDSRNALRLMRRAHALQAATGEDLQRLADSLYLHGGIREALPLQRTLAGTLSFHESPDVAERVWLRLAELAEQVGDVALAESTLRRVVTERPLNGQAVERLAALVSRSDVRAGFELRARWAETLSKSPRTSELLLALAREANAAHGDTHAASRLYLKSAEAADDALPIRLEHAELLRASGRTAELMNELQEIAQLQLTAGELDGALDAWGEEARLAEGSGRIDDALRTLSAMADLCAEEGRTREAGQQLIHRGELLRDSKLDLTGAAAAFERAWEFTPSLALAREGLALARRRSDRESEIDWQERVLPLLGSSTEQAVAFVQLARLHLGLTAEGSGDVASAPMLAPDQAEAALQQALQRMPGLGEAEQLYLGLLERQDRVGDVAAYYEAAALRSHDSAQRAELLLKAASLYKDKAGRPHDAAAALLAARAANPDDLTLTARVADLLLELGHRQDAADFDAVLLAADPMHASFERHVAWLQESGDDLSLAAVLSRRAELTQGELSAQLWLDAAAAFRRAGAVERAQVCEAQAFEAAPANREAFQSLLEQAEGDSRRQAELLSLRASAVPGEASTLLKQRAQLLARGEPLLSAAAWDEYLALVPDDLDALEARATLAADGGGARASQPFDRRLVQLADATLPPATRLVVWTRLGRAAAESQAWHDAVDAFEAAYAIEPDSERGREALSMLNEAYGHLGDANGQYRTTMRLAATAKGEEAEALHRRALSLVEPEQAQDALEWLLTRHPGDEGLYDKAKQAYVAQGRLGELVAVHERFAAATGGNAATRALMAAADLVERELGEGQRAYELRQAAYEADPSDLGAAEAVLAEARSRGDVDRTEQLLVRLAVSTPDDQRAAELKLELAASFEKREQWVAARTPLESIRRLGASAPGYGEALVALERIASRLGDREALASIQLDSAALLGAQDRARRLLEAAANFREVGQVDRAIALTRESLAARPSREGFTLLVELARSTNRHDELARALTQLAEQTEGAGRAAMLLQALEAWREGGNLEAARDVLERVLREAPGVVSPTDAGRRFLELEAAQRALEVAFTPALRGGRFDEAVSLAEAAHDTQKLREALRAQAEASPDSPAAERYLTMLRDARDVQALRAFATAAPSRSTGLLIDLAIDFKQLDEVEPLVEGGAAIPLLQRALEVNAVEVLVALLAHEAELPAERRESLFKAVADLVPARRAPMLRALATLFRDENRFQESHDALLALAPLEPSPSARAVLHVERGGLLLHKLGEPQLAQAAYERALVEDSSQLAAVRELVALYRDGDAGRFASMVERLVDLAGEEAGVRWRAPLANAYEQLGRTKDAYTLLGQLDETPELIARRVKLAEQLGLTGEAFALSEKVADSREEFERILEGYLRTELVPFAVRLGSKLLDEAPLPPALLRLLAERLAPTTQGASLSVRAWPRLLAESVTDVDGWTLFAEALRLVGRESDATLADGFGAALSGTASAAPAVKPRSLPWSFGFVAAPATALPVTEDSMPRLNTVLRAALSGFEADVPVSLDVQGGVEAWLAESQLVLGAGALTVFGQAELPALIAFALALGETGAALRALAPVPDFADAAVRAFKAYPASLAMARVIAHLDDSVRGGDPRRVDLAHVLRGSAAFRAVALAALESLG</sequence>
<evidence type="ECO:0000256" key="1">
    <source>
        <dbReference type="PROSITE-ProRule" id="PRU00339"/>
    </source>
</evidence>
<reference evidence="2 3" key="1">
    <citation type="submission" date="2017-08" db="EMBL/GenBank/DDBJ databases">
        <title>Infants hospitalized years apart are colonized by the same room-sourced microbial strains.</title>
        <authorList>
            <person name="Brooks B."/>
            <person name="Olm M.R."/>
            <person name="Firek B.A."/>
            <person name="Baker R."/>
            <person name="Thomas B.C."/>
            <person name="Morowitz M.J."/>
            <person name="Banfield J.F."/>
        </authorList>
    </citation>
    <scope>NUCLEOTIDE SEQUENCE [LARGE SCALE GENOMIC DNA]</scope>
    <source>
        <strain evidence="2">S2_003_000_R2_14</strain>
    </source>
</reference>
<comment type="caution">
    <text evidence="2">The sequence shown here is derived from an EMBL/GenBank/DDBJ whole genome shotgun (WGS) entry which is preliminary data.</text>
</comment>
<keyword evidence="2" id="KW-0282">Flagellum</keyword>
<organism evidence="2 3">
    <name type="scientific">Archangium gephyra</name>
    <dbReference type="NCBI Taxonomy" id="48"/>
    <lineage>
        <taxon>Bacteria</taxon>
        <taxon>Pseudomonadati</taxon>
        <taxon>Myxococcota</taxon>
        <taxon>Myxococcia</taxon>
        <taxon>Myxococcales</taxon>
        <taxon>Cystobacterineae</taxon>
        <taxon>Archangiaceae</taxon>
        <taxon>Archangium</taxon>
    </lineage>
</organism>